<accession>A0A8J5KJJ8</accession>
<comment type="caution">
    <text evidence="3">The sequence shown here is derived from an EMBL/GenBank/DDBJ whole genome shotgun (WGS) entry which is preliminary data.</text>
</comment>
<gene>
    <name evidence="3" type="primary">Fcn1-L2</name>
    <name evidence="3" type="ORF">Hamer_G013828</name>
</gene>
<dbReference type="PANTHER" id="PTHR19143:SF458">
    <property type="entry name" value="FIBRINOGEN C-TERMINAL DOMAIN-CONTAINING PROTEIN-RELATED"/>
    <property type="match status" value="1"/>
</dbReference>
<dbReference type="EMBL" id="JAHLQT010012455">
    <property type="protein sequence ID" value="KAG7171358.1"/>
    <property type="molecule type" value="Genomic_DNA"/>
</dbReference>
<evidence type="ECO:0000313" key="4">
    <source>
        <dbReference type="Proteomes" id="UP000747542"/>
    </source>
</evidence>
<keyword evidence="4" id="KW-1185">Reference proteome</keyword>
<dbReference type="SMART" id="SM00186">
    <property type="entry name" value="FBG"/>
    <property type="match status" value="1"/>
</dbReference>
<dbReference type="Pfam" id="PF00147">
    <property type="entry name" value="Fibrinogen_C"/>
    <property type="match status" value="1"/>
</dbReference>
<feature type="chain" id="PRO_5035256762" evidence="1">
    <location>
        <begin position="24"/>
        <end position="303"/>
    </location>
</feature>
<dbReference type="AlphaFoldDB" id="A0A8J5KJJ8"/>
<evidence type="ECO:0000313" key="3">
    <source>
        <dbReference type="EMBL" id="KAG7171358.1"/>
    </source>
</evidence>
<dbReference type="SUPFAM" id="SSF56496">
    <property type="entry name" value="Fibrinogen C-terminal domain-like"/>
    <property type="match status" value="1"/>
</dbReference>
<dbReference type="CDD" id="cd00087">
    <property type="entry name" value="FReD"/>
    <property type="match status" value="1"/>
</dbReference>
<feature type="signal peptide" evidence="1">
    <location>
        <begin position="1"/>
        <end position="23"/>
    </location>
</feature>
<dbReference type="NCBIfam" id="NF040941">
    <property type="entry name" value="GGGWT_bact"/>
    <property type="match status" value="1"/>
</dbReference>
<organism evidence="3 4">
    <name type="scientific">Homarus americanus</name>
    <name type="common">American lobster</name>
    <dbReference type="NCBI Taxonomy" id="6706"/>
    <lineage>
        <taxon>Eukaryota</taxon>
        <taxon>Metazoa</taxon>
        <taxon>Ecdysozoa</taxon>
        <taxon>Arthropoda</taxon>
        <taxon>Crustacea</taxon>
        <taxon>Multicrustacea</taxon>
        <taxon>Malacostraca</taxon>
        <taxon>Eumalacostraca</taxon>
        <taxon>Eucarida</taxon>
        <taxon>Decapoda</taxon>
        <taxon>Pleocyemata</taxon>
        <taxon>Astacidea</taxon>
        <taxon>Nephropoidea</taxon>
        <taxon>Nephropidae</taxon>
        <taxon>Homarus</taxon>
    </lineage>
</organism>
<dbReference type="Proteomes" id="UP000747542">
    <property type="component" value="Unassembled WGS sequence"/>
</dbReference>
<feature type="domain" description="Fibrinogen C-terminal" evidence="2">
    <location>
        <begin position="69"/>
        <end position="284"/>
    </location>
</feature>
<dbReference type="InterPro" id="IPR002181">
    <property type="entry name" value="Fibrinogen_a/b/g_C_dom"/>
</dbReference>
<keyword evidence="1" id="KW-0732">Signal</keyword>
<dbReference type="GO" id="GO:0005615">
    <property type="term" value="C:extracellular space"/>
    <property type="evidence" value="ECO:0007669"/>
    <property type="project" value="TreeGrafter"/>
</dbReference>
<protein>
    <submittedName>
        <fullName evidence="3">Ficolin-1-like 2</fullName>
    </submittedName>
</protein>
<evidence type="ECO:0000259" key="2">
    <source>
        <dbReference type="PROSITE" id="PS51406"/>
    </source>
</evidence>
<dbReference type="PANTHER" id="PTHR19143">
    <property type="entry name" value="FIBRINOGEN/TENASCIN/ANGIOPOEITIN"/>
    <property type="match status" value="1"/>
</dbReference>
<name>A0A8J5KJJ8_HOMAM</name>
<dbReference type="InterPro" id="IPR014716">
    <property type="entry name" value="Fibrinogen_a/b/g_C_1"/>
</dbReference>
<sequence>MSKMRVVWACLWTVVLGVCATTATQFQKETDVEGVNKAQEFRQDARLDEKDQELQEKDESLLQQIHPVDSFMTGPVDCADYLMSGANTSGVYEIYPFTCACSSPVQVWCDMETDGGGWTVFLSRQRQSPQENFNRSWVDYKNGFGNVSGEYWLGNEILHKLTASRDYSLRLDMDYQSGALHYFTYASFSVANEASRYRVTRTGSSSGTVSSHCFYSGSSSFTTYDRDYDSYSGNCASVKGGGWWYYNCRYNNPTSPYNQGLNYTCYYNSVVRVSKLQLKIRPAICDSPIKTINANSYNCGGCE</sequence>
<dbReference type="PROSITE" id="PS51406">
    <property type="entry name" value="FIBRINOGEN_C_2"/>
    <property type="match status" value="1"/>
</dbReference>
<dbReference type="InterPro" id="IPR036056">
    <property type="entry name" value="Fibrinogen-like_C"/>
</dbReference>
<dbReference type="Gene3D" id="3.90.215.10">
    <property type="entry name" value="Gamma Fibrinogen, chain A, domain 1"/>
    <property type="match status" value="1"/>
</dbReference>
<evidence type="ECO:0000256" key="1">
    <source>
        <dbReference type="SAM" id="SignalP"/>
    </source>
</evidence>
<reference evidence="3" key="1">
    <citation type="journal article" date="2021" name="Sci. Adv.">
        <title>The American lobster genome reveals insights on longevity, neural, and immune adaptations.</title>
        <authorList>
            <person name="Polinski J.M."/>
            <person name="Zimin A.V."/>
            <person name="Clark K.F."/>
            <person name="Kohn A.B."/>
            <person name="Sadowski N."/>
            <person name="Timp W."/>
            <person name="Ptitsyn A."/>
            <person name="Khanna P."/>
            <person name="Romanova D.Y."/>
            <person name="Williams P."/>
            <person name="Greenwood S.J."/>
            <person name="Moroz L.L."/>
            <person name="Walt D.R."/>
            <person name="Bodnar A.G."/>
        </authorList>
    </citation>
    <scope>NUCLEOTIDE SEQUENCE</scope>
    <source>
        <strain evidence="3">GMGI-L3</strain>
    </source>
</reference>
<dbReference type="InterPro" id="IPR050373">
    <property type="entry name" value="Fibrinogen_C-term_domain"/>
</dbReference>
<proteinExistence type="predicted"/>